<reference evidence="2" key="1">
    <citation type="journal article" date="2023" name="Plant J.">
        <title>Genome sequences and population genomics provide insights into the demographic history, inbreeding, and mutation load of two 'living fossil' tree species of Dipteronia.</title>
        <authorList>
            <person name="Feng Y."/>
            <person name="Comes H.P."/>
            <person name="Chen J."/>
            <person name="Zhu S."/>
            <person name="Lu R."/>
            <person name="Zhang X."/>
            <person name="Li P."/>
            <person name="Qiu J."/>
            <person name="Olsen K.M."/>
            <person name="Qiu Y."/>
        </authorList>
    </citation>
    <scope>NUCLEOTIDE SEQUENCE</scope>
    <source>
        <strain evidence="2">NBL</strain>
    </source>
</reference>
<gene>
    <name evidence="2" type="ORF">Dsin_012917</name>
</gene>
<comment type="caution">
    <text evidence="2">The sequence shown here is derived from an EMBL/GenBank/DDBJ whole genome shotgun (WGS) entry which is preliminary data.</text>
</comment>
<evidence type="ECO:0000313" key="3">
    <source>
        <dbReference type="Proteomes" id="UP001281410"/>
    </source>
</evidence>
<keyword evidence="1" id="KW-0472">Membrane</keyword>
<feature type="transmembrane region" description="Helical" evidence="1">
    <location>
        <begin position="135"/>
        <end position="157"/>
    </location>
</feature>
<keyword evidence="3" id="KW-1185">Reference proteome</keyword>
<organism evidence="2 3">
    <name type="scientific">Dipteronia sinensis</name>
    <dbReference type="NCBI Taxonomy" id="43782"/>
    <lineage>
        <taxon>Eukaryota</taxon>
        <taxon>Viridiplantae</taxon>
        <taxon>Streptophyta</taxon>
        <taxon>Embryophyta</taxon>
        <taxon>Tracheophyta</taxon>
        <taxon>Spermatophyta</taxon>
        <taxon>Magnoliopsida</taxon>
        <taxon>eudicotyledons</taxon>
        <taxon>Gunneridae</taxon>
        <taxon>Pentapetalae</taxon>
        <taxon>rosids</taxon>
        <taxon>malvids</taxon>
        <taxon>Sapindales</taxon>
        <taxon>Sapindaceae</taxon>
        <taxon>Hippocastanoideae</taxon>
        <taxon>Acereae</taxon>
        <taxon>Dipteronia</taxon>
    </lineage>
</organism>
<name>A0AAE0E8X6_9ROSI</name>
<evidence type="ECO:0000256" key="1">
    <source>
        <dbReference type="SAM" id="Phobius"/>
    </source>
</evidence>
<protein>
    <submittedName>
        <fullName evidence="2">Uncharacterized protein</fullName>
    </submittedName>
</protein>
<accession>A0AAE0E8X6</accession>
<feature type="transmembrane region" description="Helical" evidence="1">
    <location>
        <begin position="164"/>
        <end position="180"/>
    </location>
</feature>
<proteinExistence type="predicted"/>
<evidence type="ECO:0000313" key="2">
    <source>
        <dbReference type="EMBL" id="KAK3218947.1"/>
    </source>
</evidence>
<keyword evidence="1" id="KW-0812">Transmembrane</keyword>
<sequence>MFNLINYVLIRSRQDMNLEEGTGVQVSGGLRDHRTNSVVSGNLQLQRGPDQSIHGIFRSLRESVRSHYHRIFSERSLIVHVNNIIRQQMPLVYVFPSIWCVIKILLEPFYLYTSLIDYNDKCITEDNNFLDMSKFFNVFIIGIVMLSVGSLFSVVLIKGRRFEAMIWLLLVIIDLWTYVGPPSSQQPLKALFPATGAGNFYASVLFLLQYFVMVFLVYITFTRATRTSATWAKAAFNLLLYMLGGHVI</sequence>
<feature type="transmembrane region" description="Helical" evidence="1">
    <location>
        <begin position="91"/>
        <end position="111"/>
    </location>
</feature>
<keyword evidence="1" id="KW-1133">Transmembrane helix</keyword>
<dbReference type="Proteomes" id="UP001281410">
    <property type="component" value="Unassembled WGS sequence"/>
</dbReference>
<feature type="transmembrane region" description="Helical" evidence="1">
    <location>
        <begin position="200"/>
        <end position="221"/>
    </location>
</feature>
<dbReference type="AlphaFoldDB" id="A0AAE0E8X6"/>
<dbReference type="EMBL" id="JANJYJ010000004">
    <property type="protein sequence ID" value="KAK3218947.1"/>
    <property type="molecule type" value="Genomic_DNA"/>
</dbReference>